<evidence type="ECO:0000313" key="3">
    <source>
        <dbReference type="Proteomes" id="UP000799424"/>
    </source>
</evidence>
<evidence type="ECO:0008006" key="4">
    <source>
        <dbReference type="Google" id="ProtNLM"/>
    </source>
</evidence>
<feature type="compositionally biased region" description="Polar residues" evidence="1">
    <location>
        <begin position="67"/>
        <end position="76"/>
    </location>
</feature>
<feature type="compositionally biased region" description="Low complexity" evidence="1">
    <location>
        <begin position="40"/>
        <end position="63"/>
    </location>
</feature>
<organism evidence="2 3">
    <name type="scientific">Ophiobolus disseminans</name>
    <dbReference type="NCBI Taxonomy" id="1469910"/>
    <lineage>
        <taxon>Eukaryota</taxon>
        <taxon>Fungi</taxon>
        <taxon>Dikarya</taxon>
        <taxon>Ascomycota</taxon>
        <taxon>Pezizomycotina</taxon>
        <taxon>Dothideomycetes</taxon>
        <taxon>Pleosporomycetidae</taxon>
        <taxon>Pleosporales</taxon>
        <taxon>Pleosporineae</taxon>
        <taxon>Phaeosphaeriaceae</taxon>
        <taxon>Ophiobolus</taxon>
    </lineage>
</organism>
<dbReference type="AlphaFoldDB" id="A0A6A7A323"/>
<dbReference type="EMBL" id="MU006225">
    <property type="protein sequence ID" value="KAF2826955.1"/>
    <property type="molecule type" value="Genomic_DNA"/>
</dbReference>
<evidence type="ECO:0000256" key="1">
    <source>
        <dbReference type="SAM" id="MobiDB-lite"/>
    </source>
</evidence>
<dbReference type="OrthoDB" id="2316594at2759"/>
<dbReference type="Proteomes" id="UP000799424">
    <property type="component" value="Unassembled WGS sequence"/>
</dbReference>
<reference evidence="2" key="1">
    <citation type="journal article" date="2020" name="Stud. Mycol.">
        <title>101 Dothideomycetes genomes: a test case for predicting lifestyles and emergence of pathogens.</title>
        <authorList>
            <person name="Haridas S."/>
            <person name="Albert R."/>
            <person name="Binder M."/>
            <person name="Bloem J."/>
            <person name="Labutti K."/>
            <person name="Salamov A."/>
            <person name="Andreopoulos B."/>
            <person name="Baker S."/>
            <person name="Barry K."/>
            <person name="Bills G."/>
            <person name="Bluhm B."/>
            <person name="Cannon C."/>
            <person name="Castanera R."/>
            <person name="Culley D."/>
            <person name="Daum C."/>
            <person name="Ezra D."/>
            <person name="Gonzalez J."/>
            <person name="Henrissat B."/>
            <person name="Kuo A."/>
            <person name="Liang C."/>
            <person name="Lipzen A."/>
            <person name="Lutzoni F."/>
            <person name="Magnuson J."/>
            <person name="Mondo S."/>
            <person name="Nolan M."/>
            <person name="Ohm R."/>
            <person name="Pangilinan J."/>
            <person name="Park H.-J."/>
            <person name="Ramirez L."/>
            <person name="Alfaro M."/>
            <person name="Sun H."/>
            <person name="Tritt A."/>
            <person name="Yoshinaga Y."/>
            <person name="Zwiers L.-H."/>
            <person name="Turgeon B."/>
            <person name="Goodwin S."/>
            <person name="Spatafora J."/>
            <person name="Crous P."/>
            <person name="Grigoriev I."/>
        </authorList>
    </citation>
    <scope>NUCLEOTIDE SEQUENCE</scope>
    <source>
        <strain evidence="2">CBS 113818</strain>
    </source>
</reference>
<feature type="region of interest" description="Disordered" evidence="1">
    <location>
        <begin position="21"/>
        <end position="76"/>
    </location>
</feature>
<gene>
    <name evidence="2" type="ORF">CC86DRAFT_370060</name>
</gene>
<proteinExistence type="predicted"/>
<feature type="compositionally biased region" description="Acidic residues" evidence="1">
    <location>
        <begin position="28"/>
        <end position="39"/>
    </location>
</feature>
<protein>
    <recommendedName>
        <fullName evidence="4">P-loop containing nucleoside triphosphate hydrolase protein</fullName>
    </recommendedName>
</protein>
<dbReference type="PANTHER" id="PTHR42957">
    <property type="entry name" value="HELICASE MJ1565-RELATED"/>
    <property type="match status" value="1"/>
</dbReference>
<dbReference type="SUPFAM" id="SSF52540">
    <property type="entry name" value="P-loop containing nucleoside triphosphate hydrolases"/>
    <property type="match status" value="1"/>
</dbReference>
<evidence type="ECO:0000313" key="2">
    <source>
        <dbReference type="EMBL" id="KAF2826955.1"/>
    </source>
</evidence>
<sequence length="664" mass="72740">MSESMCTEAVRAIQEQNIVATQLQDSCLTDEDSEEDYESEMSGNDSSESLESSDDSLSSSELLANSPKGSLTPTTGPLDSWVHQEYSDHAFSLSGFIGYTKFNNMLFQKKPKQSKEIRATVLRLRESGHAYSLLHPDKMNLIKVAARKSEGAKLHKPHLGQYQQKKEPLLSETTLQRSRTPSVASLSRVSDAVRSGLDDFSVPECQIVIAEVPDFQLLAGLLRSKTKDTSKANAIAGPNRDISHAPLISGVMVAQHSRDLVPQYGLLGSLPVEDLASPSSQLFLNTNVPFSAFICGVQGSGKSHTTSCMMENAVIASPQLGCLRSLASTMVFSYGEWSGGGAGFSISEATFLAASNPALPGLHAKRVTVLTSPSNPAINKLYQRFPNVRIIPFRLKANSLDIGSLRTLMAVDDKATTPLYMSRVEAILRNIASNSQDGCLNYVEFKKRLDMENFDPTQRNMLDMRLNQLESFMDLTDKAKEPSFLPGEITIMDLSDAFMTPNTACILFKLGLERFLQSTASAKMVVLDEAHKYMLKTPGSKVLTDYLAKVIRLQRHFGARVIISTQEPTISTDLIALCSVTVIHRFTSPAWYAALRKHINAMDDDQATMRDIEGLETGEALVYAPNAVLGKHDDGTLVKATGRLLKLNIRDRVTLDGGESIMAV</sequence>
<dbReference type="PANTHER" id="PTHR42957:SF1">
    <property type="entry name" value="HELICASE MJ1565-RELATED"/>
    <property type="match status" value="1"/>
</dbReference>
<keyword evidence="3" id="KW-1185">Reference proteome</keyword>
<name>A0A6A7A323_9PLEO</name>
<dbReference type="InterPro" id="IPR008571">
    <property type="entry name" value="HerA-like"/>
</dbReference>
<dbReference type="Gene3D" id="3.40.50.300">
    <property type="entry name" value="P-loop containing nucleotide triphosphate hydrolases"/>
    <property type="match status" value="1"/>
</dbReference>
<dbReference type="InterPro" id="IPR027417">
    <property type="entry name" value="P-loop_NTPase"/>
</dbReference>
<accession>A0A6A7A323</accession>